<dbReference type="WBParaSite" id="JU765_v2.g7179.t1">
    <property type="protein sequence ID" value="JU765_v2.g7179.t1"/>
    <property type="gene ID" value="JU765_v2.g7179"/>
</dbReference>
<dbReference type="Proteomes" id="UP000887576">
    <property type="component" value="Unplaced"/>
</dbReference>
<accession>A0AC34RJB9</accession>
<reference evidence="2" key="1">
    <citation type="submission" date="2022-11" db="UniProtKB">
        <authorList>
            <consortium name="WormBaseParasite"/>
        </authorList>
    </citation>
    <scope>IDENTIFICATION</scope>
</reference>
<name>A0AC34RJB9_9BILA</name>
<evidence type="ECO:0000313" key="2">
    <source>
        <dbReference type="WBParaSite" id="JU765_v2.g7179.t1"/>
    </source>
</evidence>
<evidence type="ECO:0000313" key="1">
    <source>
        <dbReference type="Proteomes" id="UP000887576"/>
    </source>
</evidence>
<proteinExistence type="predicted"/>
<protein>
    <submittedName>
        <fullName evidence="2">Cytidyltransferase-like domain-containing protein</fullName>
    </submittedName>
</protein>
<organism evidence="1 2">
    <name type="scientific">Panagrolaimus sp. JU765</name>
    <dbReference type="NCBI Taxonomy" id="591449"/>
    <lineage>
        <taxon>Eukaryota</taxon>
        <taxon>Metazoa</taxon>
        <taxon>Ecdysozoa</taxon>
        <taxon>Nematoda</taxon>
        <taxon>Chromadorea</taxon>
        <taxon>Rhabditida</taxon>
        <taxon>Tylenchina</taxon>
        <taxon>Panagrolaimomorpha</taxon>
        <taxon>Panagrolaimoidea</taxon>
        <taxon>Panagrolaimidae</taxon>
        <taxon>Panagrolaimus</taxon>
    </lineage>
</organism>
<sequence length="331" mass="37807">MGPKAKLVVIGAFDPPSFAHLRMFEKAKEYLERQHAIEVVEGIASPIPDVFRSRKCDATGKQRLSMLRRILSGNRWIRADEWHCTNSPESCLPQTLFHIDNSFNVDRDGTRISTIFLCKSQFFDHVGLDEHDYCSANELHEIFCNFDAVVVCFPQLGSPEFDSTSISLFKNHKQFHIIHDNVYFGSHSGEKLRKALARGESIKYCTENSVISYIYEFGLYCRQFPPIPVRKKSNPSNPWTLKETDLMSSSLPSSFLENYFSTKNILPETHSIKNFDDLHAETRKMAKQSDHVSDPSVYKMPLSTLSKSRACSTISFTFEQHNLTCTPESTV</sequence>